<dbReference type="Proteomes" id="UP000712157">
    <property type="component" value="Unassembled WGS sequence"/>
</dbReference>
<feature type="domain" description="Radical SAM core" evidence="9">
    <location>
        <begin position="17"/>
        <end position="300"/>
    </location>
</feature>
<comment type="cofactor">
    <cofactor evidence="1">
        <name>[4Fe-4S] cluster</name>
        <dbReference type="ChEBI" id="CHEBI:49883"/>
    </cofactor>
</comment>
<comment type="similarity">
    <text evidence="2">Belongs to the organic radical-activating enzymes family.</text>
</comment>
<keyword evidence="5" id="KW-0479">Metal-binding</keyword>
<dbReference type="InterPro" id="IPR058240">
    <property type="entry name" value="rSAM_sf"/>
</dbReference>
<dbReference type="InterPro" id="IPR007197">
    <property type="entry name" value="rSAM"/>
</dbReference>
<keyword evidence="3" id="KW-0004">4Fe-4S</keyword>
<dbReference type="SFLD" id="SFLDG01118">
    <property type="entry name" value="activating_enzymes__group_2"/>
    <property type="match status" value="1"/>
</dbReference>
<reference evidence="10" key="1">
    <citation type="submission" date="2021-06" db="EMBL/GenBank/DDBJ databases">
        <title>Description of novel taxa of the family Lachnospiraceae.</title>
        <authorList>
            <person name="Chaplin A.V."/>
            <person name="Sokolova S.R."/>
            <person name="Pikina A.P."/>
            <person name="Korzhanova M."/>
            <person name="Belova V."/>
            <person name="Korostin D."/>
            <person name="Efimov B.A."/>
        </authorList>
    </citation>
    <scope>NUCLEOTIDE SEQUENCE</scope>
    <source>
        <strain evidence="10">ASD5720</strain>
    </source>
</reference>
<dbReference type="SFLD" id="SFLDG01066">
    <property type="entry name" value="organic_radical-activating_enz"/>
    <property type="match status" value="1"/>
</dbReference>
<keyword evidence="12" id="KW-1185">Reference proteome</keyword>
<evidence type="ECO:0000256" key="3">
    <source>
        <dbReference type="ARBA" id="ARBA00022485"/>
    </source>
</evidence>
<dbReference type="SUPFAM" id="SSF54862">
    <property type="entry name" value="4Fe-4S ferredoxins"/>
    <property type="match status" value="1"/>
</dbReference>
<name>A0A949NAR4_9FIRM</name>
<dbReference type="AlphaFoldDB" id="A0A949NAR4"/>
<evidence type="ECO:0000256" key="4">
    <source>
        <dbReference type="ARBA" id="ARBA00022691"/>
    </source>
</evidence>
<evidence type="ECO:0000259" key="9">
    <source>
        <dbReference type="PROSITE" id="PS51918"/>
    </source>
</evidence>
<dbReference type="NCBIfam" id="TIGR02494">
    <property type="entry name" value="PFLE_PFLC"/>
    <property type="match status" value="1"/>
</dbReference>
<dbReference type="InterPro" id="IPR034457">
    <property type="entry name" value="Organic_radical-activating"/>
</dbReference>
<dbReference type="PROSITE" id="PS51918">
    <property type="entry name" value="RADICAL_SAM"/>
    <property type="match status" value="1"/>
</dbReference>
<organism evidence="10 12">
    <name type="scientific">Diplocloster agilis</name>
    <dbReference type="NCBI Taxonomy" id="2850323"/>
    <lineage>
        <taxon>Bacteria</taxon>
        <taxon>Bacillati</taxon>
        <taxon>Bacillota</taxon>
        <taxon>Clostridia</taxon>
        <taxon>Lachnospirales</taxon>
        <taxon>Lachnospiraceae</taxon>
        <taxon>Diplocloster</taxon>
    </lineage>
</organism>
<dbReference type="EMBL" id="JAHQCW010000013">
    <property type="protein sequence ID" value="MBU9736854.1"/>
    <property type="molecule type" value="Genomic_DNA"/>
</dbReference>
<dbReference type="PROSITE" id="PS01087">
    <property type="entry name" value="RADICAL_ACTIVATING"/>
    <property type="match status" value="1"/>
</dbReference>
<dbReference type="GO" id="GO:0016491">
    <property type="term" value="F:oxidoreductase activity"/>
    <property type="evidence" value="ECO:0007669"/>
    <property type="project" value="UniProtKB-KW"/>
</dbReference>
<gene>
    <name evidence="10" type="ORF">KTH89_09430</name>
    <name evidence="11" type="ORF">KTH89_09915</name>
</gene>
<keyword evidence="4" id="KW-0949">S-adenosyl-L-methionine</keyword>
<keyword evidence="7" id="KW-0408">Iron</keyword>
<evidence type="ECO:0000256" key="6">
    <source>
        <dbReference type="ARBA" id="ARBA00023002"/>
    </source>
</evidence>
<dbReference type="CDD" id="cd01335">
    <property type="entry name" value="Radical_SAM"/>
    <property type="match status" value="1"/>
</dbReference>
<dbReference type="Gene3D" id="3.20.20.70">
    <property type="entry name" value="Aldolase class I"/>
    <property type="match status" value="1"/>
</dbReference>
<dbReference type="Pfam" id="PF04055">
    <property type="entry name" value="Radical_SAM"/>
    <property type="match status" value="1"/>
</dbReference>
<dbReference type="SFLD" id="SFLDS00029">
    <property type="entry name" value="Radical_SAM"/>
    <property type="match status" value="1"/>
</dbReference>
<dbReference type="InterPro" id="IPR001989">
    <property type="entry name" value="Radical_activat_CS"/>
</dbReference>
<sequence length="305" mass="33756">MEESRGNVFDIQRYSIHDGDGIRTVIFLKGCPLRCRWCSNPESQSGGPQLFYSQSRCIRCLSCVKASADGEITADGREPVIHWLKCGGETALKLAEACPADALLIKGREMTIEEVMQVIRRDRMFYERSGGGVTLSGGEPLLQPDFAKGLLKACRQEGFSTAVETTGHVPWENISGILPFTDLFLYDFKSPDPDIHRDWTGVDNKRILQNLQQLKTAGANIHVRIPVIPGMNDQPETLRKMAGMLDRLGIGTRSLLPFHQYGSGKYRSCGMAYSMEEVQPLPETRMAELEEVFAGTSPGLGMPAV</sequence>
<evidence type="ECO:0000313" key="11">
    <source>
        <dbReference type="EMBL" id="MBU9736854.1"/>
    </source>
</evidence>
<dbReference type="InterPro" id="IPR040074">
    <property type="entry name" value="BssD/PflA/YjjW"/>
</dbReference>
<dbReference type="EMBL" id="JAHQCW010000013">
    <property type="protein sequence ID" value="MBU9736757.1"/>
    <property type="molecule type" value="Genomic_DNA"/>
</dbReference>
<keyword evidence="8" id="KW-0411">Iron-sulfur</keyword>
<evidence type="ECO:0000256" key="8">
    <source>
        <dbReference type="ARBA" id="ARBA00023014"/>
    </source>
</evidence>
<dbReference type="SUPFAM" id="SSF102114">
    <property type="entry name" value="Radical SAM enzymes"/>
    <property type="match status" value="1"/>
</dbReference>
<dbReference type="GO" id="GO:0051539">
    <property type="term" value="F:4 iron, 4 sulfur cluster binding"/>
    <property type="evidence" value="ECO:0007669"/>
    <property type="project" value="UniProtKB-KW"/>
</dbReference>
<evidence type="ECO:0000256" key="7">
    <source>
        <dbReference type="ARBA" id="ARBA00023004"/>
    </source>
</evidence>
<dbReference type="RefSeq" id="WP_238721455.1">
    <property type="nucleotide sequence ID" value="NZ_JAHQCW010000013.1"/>
</dbReference>
<evidence type="ECO:0000313" key="12">
    <source>
        <dbReference type="Proteomes" id="UP000712157"/>
    </source>
</evidence>
<dbReference type="InterPro" id="IPR012839">
    <property type="entry name" value="Organic_radical_activase"/>
</dbReference>
<accession>A0A949NAR4</accession>
<evidence type="ECO:0000256" key="1">
    <source>
        <dbReference type="ARBA" id="ARBA00001966"/>
    </source>
</evidence>
<dbReference type="PANTHER" id="PTHR30352">
    <property type="entry name" value="PYRUVATE FORMATE-LYASE-ACTIVATING ENZYME"/>
    <property type="match status" value="1"/>
</dbReference>
<keyword evidence="6" id="KW-0560">Oxidoreductase</keyword>
<evidence type="ECO:0000313" key="10">
    <source>
        <dbReference type="EMBL" id="MBU9736757.1"/>
    </source>
</evidence>
<evidence type="ECO:0000256" key="2">
    <source>
        <dbReference type="ARBA" id="ARBA00009777"/>
    </source>
</evidence>
<dbReference type="GO" id="GO:0046872">
    <property type="term" value="F:metal ion binding"/>
    <property type="evidence" value="ECO:0007669"/>
    <property type="project" value="UniProtKB-KW"/>
</dbReference>
<protein>
    <submittedName>
        <fullName evidence="10">Glycyl-radical enzyme activating protein</fullName>
    </submittedName>
</protein>
<dbReference type="PIRSF" id="PIRSF000371">
    <property type="entry name" value="PFL_act_enz"/>
    <property type="match status" value="1"/>
</dbReference>
<evidence type="ECO:0000256" key="5">
    <source>
        <dbReference type="ARBA" id="ARBA00022723"/>
    </source>
</evidence>
<proteinExistence type="inferred from homology"/>
<dbReference type="InterPro" id="IPR013785">
    <property type="entry name" value="Aldolase_TIM"/>
</dbReference>
<comment type="caution">
    <text evidence="10">The sequence shown here is derived from an EMBL/GenBank/DDBJ whole genome shotgun (WGS) entry which is preliminary data.</text>
</comment>
<dbReference type="PANTHER" id="PTHR30352:SF4">
    <property type="entry name" value="PYRUVATE FORMATE-LYASE 2-ACTIVATING ENZYME"/>
    <property type="match status" value="1"/>
</dbReference>